<dbReference type="Gene3D" id="3.40.190.10">
    <property type="entry name" value="Periplasmic binding protein-like II"/>
    <property type="match status" value="2"/>
</dbReference>
<keyword evidence="3" id="KW-0238">DNA-binding</keyword>
<dbReference type="OrthoDB" id="4131546at2"/>
<dbReference type="PANTHER" id="PTHR30346:SF29">
    <property type="entry name" value="LYSR SUBSTRATE-BINDING"/>
    <property type="match status" value="1"/>
</dbReference>
<evidence type="ECO:0000259" key="5">
    <source>
        <dbReference type="PROSITE" id="PS50931"/>
    </source>
</evidence>
<keyword evidence="4" id="KW-0804">Transcription</keyword>
<dbReference type="PANTHER" id="PTHR30346">
    <property type="entry name" value="TRANSCRIPTIONAL DUAL REGULATOR HCAR-RELATED"/>
    <property type="match status" value="1"/>
</dbReference>
<evidence type="ECO:0000256" key="4">
    <source>
        <dbReference type="ARBA" id="ARBA00023163"/>
    </source>
</evidence>
<dbReference type="Gene3D" id="1.10.10.10">
    <property type="entry name" value="Winged helix-like DNA-binding domain superfamily/Winged helix DNA-binding domain"/>
    <property type="match status" value="1"/>
</dbReference>
<dbReference type="RefSeq" id="WP_139987089.1">
    <property type="nucleotide sequence ID" value="NZ_VENP01000033.1"/>
</dbReference>
<dbReference type="InterPro" id="IPR005119">
    <property type="entry name" value="LysR_subst-bd"/>
</dbReference>
<protein>
    <submittedName>
        <fullName evidence="6">LysR family transcriptional regulator</fullName>
    </submittedName>
</protein>
<comment type="similarity">
    <text evidence="1">Belongs to the LysR transcriptional regulatory family.</text>
</comment>
<comment type="caution">
    <text evidence="6">The sequence shown here is derived from an EMBL/GenBank/DDBJ whole genome shotgun (WGS) entry which is preliminary data.</text>
</comment>
<keyword evidence="7" id="KW-1185">Reference proteome</keyword>
<dbReference type="SUPFAM" id="SSF46785">
    <property type="entry name" value="Winged helix' DNA-binding domain"/>
    <property type="match status" value="1"/>
</dbReference>
<dbReference type="InterPro" id="IPR000847">
    <property type="entry name" value="LysR_HTH_N"/>
</dbReference>
<dbReference type="Pfam" id="PF00126">
    <property type="entry name" value="HTH_1"/>
    <property type="match status" value="1"/>
</dbReference>
<dbReference type="InterPro" id="IPR036388">
    <property type="entry name" value="WH-like_DNA-bd_sf"/>
</dbReference>
<evidence type="ECO:0000256" key="3">
    <source>
        <dbReference type="ARBA" id="ARBA00023125"/>
    </source>
</evidence>
<evidence type="ECO:0000256" key="1">
    <source>
        <dbReference type="ARBA" id="ARBA00009437"/>
    </source>
</evidence>
<gene>
    <name evidence="6" type="ORF">FH969_09630</name>
</gene>
<dbReference type="InterPro" id="IPR036390">
    <property type="entry name" value="WH_DNA-bd_sf"/>
</dbReference>
<organism evidence="6 7">
    <name type="scientific">Miniimonas arenae</name>
    <dbReference type="NCBI Taxonomy" id="676201"/>
    <lineage>
        <taxon>Bacteria</taxon>
        <taxon>Bacillati</taxon>
        <taxon>Actinomycetota</taxon>
        <taxon>Actinomycetes</taxon>
        <taxon>Micrococcales</taxon>
        <taxon>Beutenbergiaceae</taxon>
        <taxon>Miniimonas</taxon>
    </lineage>
</organism>
<dbReference type="EMBL" id="VENP01000033">
    <property type="protein sequence ID" value="TNU73787.1"/>
    <property type="molecule type" value="Genomic_DNA"/>
</dbReference>
<feature type="domain" description="HTH lysR-type" evidence="5">
    <location>
        <begin position="2"/>
        <end position="59"/>
    </location>
</feature>
<dbReference type="GO" id="GO:0032993">
    <property type="term" value="C:protein-DNA complex"/>
    <property type="evidence" value="ECO:0007669"/>
    <property type="project" value="TreeGrafter"/>
</dbReference>
<evidence type="ECO:0000256" key="2">
    <source>
        <dbReference type="ARBA" id="ARBA00023015"/>
    </source>
</evidence>
<evidence type="ECO:0000313" key="7">
    <source>
        <dbReference type="Proteomes" id="UP000313849"/>
    </source>
</evidence>
<dbReference type="AlphaFoldDB" id="A0A5C5BC66"/>
<dbReference type="Proteomes" id="UP000313849">
    <property type="component" value="Unassembled WGS sequence"/>
</dbReference>
<dbReference type="PROSITE" id="PS50931">
    <property type="entry name" value="HTH_LYSR"/>
    <property type="match status" value="1"/>
</dbReference>
<dbReference type="GO" id="GO:0003677">
    <property type="term" value="F:DNA binding"/>
    <property type="evidence" value="ECO:0007669"/>
    <property type="project" value="UniProtKB-KW"/>
</dbReference>
<keyword evidence="2" id="KW-0805">Transcription regulation</keyword>
<reference evidence="6 7" key="1">
    <citation type="submission" date="2019-06" db="EMBL/GenBank/DDBJ databases">
        <title>Draft genome sequence of Miniimonas arenae KCTC 19750T isolated from sea sand.</title>
        <authorList>
            <person name="Park S.-J."/>
        </authorList>
    </citation>
    <scope>NUCLEOTIDE SEQUENCE [LARGE SCALE GENOMIC DNA]</scope>
    <source>
        <strain evidence="6 7">KCTC 19750</strain>
    </source>
</reference>
<name>A0A5C5BC66_9MICO</name>
<evidence type="ECO:0000313" key="6">
    <source>
        <dbReference type="EMBL" id="TNU73787.1"/>
    </source>
</evidence>
<sequence>MIDPVSLRVLLAVHDTGSVTRAARLLGYSAPNLTQHLRKLERALKAPMVVRAGRGVVLTPEALAVLEPARAIVEGLEALPLLARQEAEPSGTFRIAAFPTSLRGIVLPAMAVARERYPRLEIVPTEIEPGPGLDLLRNGRLDVVLSKALGPIDHTGRDPDHLRIRIGLDPLDAVVPAQHPLARRDTISLPDLARERLALTPNEDLYGPWIASHSPDLLGAVERAYEAVELASLVRFVELGLAVTVLPRMGRPHLSESVVAVPLADDDAFRTIEVLVRPIAARARTVTAVVELLRDALTGE</sequence>
<dbReference type="Pfam" id="PF03466">
    <property type="entry name" value="LysR_substrate"/>
    <property type="match status" value="1"/>
</dbReference>
<dbReference type="GO" id="GO:0003700">
    <property type="term" value="F:DNA-binding transcription factor activity"/>
    <property type="evidence" value="ECO:0007669"/>
    <property type="project" value="InterPro"/>
</dbReference>
<proteinExistence type="inferred from homology"/>
<dbReference type="SUPFAM" id="SSF53850">
    <property type="entry name" value="Periplasmic binding protein-like II"/>
    <property type="match status" value="1"/>
</dbReference>
<accession>A0A5C5BC66</accession>